<evidence type="ECO:0000313" key="2">
    <source>
        <dbReference type="EMBL" id="EAZ36443.1"/>
    </source>
</evidence>
<dbReference type="Proteomes" id="UP000007752">
    <property type="component" value="Chromosome 6"/>
</dbReference>
<proteinExistence type="predicted"/>
<organism evidence="2">
    <name type="scientific">Oryza sativa subsp. japonica</name>
    <name type="common">Rice</name>
    <dbReference type="NCBI Taxonomy" id="39947"/>
    <lineage>
        <taxon>Eukaryota</taxon>
        <taxon>Viridiplantae</taxon>
        <taxon>Streptophyta</taxon>
        <taxon>Embryophyta</taxon>
        <taxon>Tracheophyta</taxon>
        <taxon>Spermatophyta</taxon>
        <taxon>Magnoliopsida</taxon>
        <taxon>Liliopsida</taxon>
        <taxon>Poales</taxon>
        <taxon>Poaceae</taxon>
        <taxon>BOP clade</taxon>
        <taxon>Oryzoideae</taxon>
        <taxon>Oryzeae</taxon>
        <taxon>Oryzinae</taxon>
        <taxon>Oryza</taxon>
        <taxon>Oryza sativa</taxon>
    </lineage>
</organism>
<name>A0A8J8Y4G4_ORYSJ</name>
<sequence>MVMELTEGVQHRGALLCPGSLAATDRKVLGRRATEVSTCARPAVVGWRATAVGSCGRAPDDGSGRLSSGGSGTKSSQPVLALAVELNGGTGG</sequence>
<accession>A0A8J8Y4G4</accession>
<reference evidence="2" key="1">
    <citation type="journal article" date="2005" name="PLoS Biol.">
        <title>The genomes of Oryza sativa: a history of duplications.</title>
        <authorList>
            <person name="Yu J."/>
            <person name="Wang J."/>
            <person name="Lin W."/>
            <person name="Li S."/>
            <person name="Li H."/>
            <person name="Zhou J."/>
            <person name="Ni P."/>
            <person name="Dong W."/>
            <person name="Hu S."/>
            <person name="Zeng C."/>
            <person name="Zhang J."/>
            <person name="Zhang Y."/>
            <person name="Li R."/>
            <person name="Xu Z."/>
            <person name="Li S."/>
            <person name="Li X."/>
            <person name="Zheng H."/>
            <person name="Cong L."/>
            <person name="Lin L."/>
            <person name="Yin J."/>
            <person name="Geng J."/>
            <person name="Li G."/>
            <person name="Shi J."/>
            <person name="Liu J."/>
            <person name="Lv H."/>
            <person name="Li J."/>
            <person name="Wang J."/>
            <person name="Deng Y."/>
            <person name="Ran L."/>
            <person name="Shi X."/>
            <person name="Wang X."/>
            <person name="Wu Q."/>
            <person name="Li C."/>
            <person name="Ren X."/>
            <person name="Wang J."/>
            <person name="Wang X."/>
            <person name="Li D."/>
            <person name="Liu D."/>
            <person name="Zhang X."/>
            <person name="Ji Z."/>
            <person name="Zhao W."/>
            <person name="Sun Y."/>
            <person name="Zhang Z."/>
            <person name="Bao J."/>
            <person name="Han Y."/>
            <person name="Dong L."/>
            <person name="Ji J."/>
            <person name="Chen P."/>
            <person name="Wu S."/>
            <person name="Liu J."/>
            <person name="Xiao Y."/>
            <person name="Bu D."/>
            <person name="Tan J."/>
            <person name="Yang L."/>
            <person name="Ye C."/>
            <person name="Zhang J."/>
            <person name="Xu J."/>
            <person name="Zhou Y."/>
            <person name="Yu Y."/>
            <person name="Zhang B."/>
            <person name="Zhuang S."/>
            <person name="Wei H."/>
            <person name="Liu B."/>
            <person name="Lei M."/>
            <person name="Yu H."/>
            <person name="Li Y."/>
            <person name="Xu H."/>
            <person name="Wei S."/>
            <person name="He X."/>
            <person name="Fang L."/>
            <person name="Zhang Z."/>
            <person name="Zhang Y."/>
            <person name="Huang X."/>
            <person name="Su Z."/>
            <person name="Tong W."/>
            <person name="Li J."/>
            <person name="Tong Z."/>
            <person name="Li S."/>
            <person name="Ye J."/>
            <person name="Wang L."/>
            <person name="Fang L."/>
            <person name="Lei T."/>
            <person name="Chen C."/>
            <person name="Chen H."/>
            <person name="Xu Z."/>
            <person name="Li H."/>
            <person name="Huang H."/>
            <person name="Zhang F."/>
            <person name="Xu H."/>
            <person name="Li N."/>
            <person name="Zhao C."/>
            <person name="Li S."/>
            <person name="Dong L."/>
            <person name="Huang Y."/>
            <person name="Li L."/>
            <person name="Xi Y."/>
            <person name="Qi Q."/>
            <person name="Li W."/>
            <person name="Zhang B."/>
            <person name="Hu W."/>
            <person name="Zhang Y."/>
            <person name="Tian X."/>
            <person name="Jiao Y."/>
            <person name="Liang X."/>
            <person name="Jin J."/>
            <person name="Gao L."/>
            <person name="Zheng W."/>
            <person name="Hao B."/>
            <person name="Liu S."/>
            <person name="Wang W."/>
            <person name="Yuan L."/>
            <person name="Cao M."/>
            <person name="McDermott J."/>
            <person name="Samudrala R."/>
            <person name="Wang J."/>
            <person name="Wong G.K."/>
            <person name="Yang H."/>
        </authorList>
    </citation>
    <scope>NUCLEOTIDE SEQUENCE [LARGE SCALE GENOMIC DNA]</scope>
</reference>
<dbReference type="EMBL" id="CM000143">
    <property type="protein sequence ID" value="EAZ36443.1"/>
    <property type="molecule type" value="Genomic_DNA"/>
</dbReference>
<reference evidence="2" key="2">
    <citation type="submission" date="2008-12" db="EMBL/GenBank/DDBJ databases">
        <title>Improved gene annotation of the rice (Oryza sativa) genomes.</title>
        <authorList>
            <person name="Wang J."/>
            <person name="Li R."/>
            <person name="Fan W."/>
            <person name="Huang Q."/>
            <person name="Zhang J."/>
            <person name="Zhou Y."/>
            <person name="Hu Y."/>
            <person name="Zi S."/>
            <person name="Li J."/>
            <person name="Ni P."/>
            <person name="Zheng H."/>
            <person name="Zhang Y."/>
            <person name="Zhao M."/>
            <person name="Hao Q."/>
            <person name="McDermott J."/>
            <person name="Samudrala R."/>
            <person name="Kristiansen K."/>
            <person name="Wong G.K.-S."/>
        </authorList>
    </citation>
    <scope>NUCLEOTIDE SEQUENCE</scope>
</reference>
<dbReference type="AlphaFoldDB" id="A0A8J8Y4G4"/>
<protein>
    <submittedName>
        <fullName evidence="2">Uncharacterized protein</fullName>
    </submittedName>
</protein>
<evidence type="ECO:0000256" key="1">
    <source>
        <dbReference type="SAM" id="MobiDB-lite"/>
    </source>
</evidence>
<gene>
    <name evidence="2" type="ORF">OsJ_20775</name>
</gene>
<feature type="region of interest" description="Disordered" evidence="1">
    <location>
        <begin position="56"/>
        <end position="80"/>
    </location>
</feature>